<dbReference type="EMBL" id="FMZO01000026">
    <property type="protein sequence ID" value="SDE20161.1"/>
    <property type="molecule type" value="Genomic_DNA"/>
</dbReference>
<dbReference type="STRING" id="1285928.SAMN04487894_12612"/>
<reference evidence="2" key="1">
    <citation type="submission" date="2016-10" db="EMBL/GenBank/DDBJ databases">
        <authorList>
            <person name="Varghese N."/>
            <person name="Submissions S."/>
        </authorList>
    </citation>
    <scope>NUCLEOTIDE SEQUENCE [LARGE SCALE GENOMIC DNA]</scope>
    <source>
        <strain evidence="2">DSM 25811 / CCM 8410 / LMG 26954 / E90</strain>
    </source>
</reference>
<organism evidence="1 2">
    <name type="scientific">Niabella drilacis (strain DSM 25811 / CCM 8410 / CCUG 62505 / LMG 26954 / E90)</name>
    <dbReference type="NCBI Taxonomy" id="1285928"/>
    <lineage>
        <taxon>Bacteria</taxon>
        <taxon>Pseudomonadati</taxon>
        <taxon>Bacteroidota</taxon>
        <taxon>Chitinophagia</taxon>
        <taxon>Chitinophagales</taxon>
        <taxon>Chitinophagaceae</taxon>
        <taxon>Niabella</taxon>
    </lineage>
</organism>
<keyword evidence="2" id="KW-1185">Reference proteome</keyword>
<sequence>MSLIKAIKRLEYANFLIKKKATGDPATFARKMNLSKRAVKALIAQMREMGAAIHYDRVRKTYYYAREGEFCISKFMEYGQVLTRNEAAKIGKPEELCFSEKAVFVLCEEI</sequence>
<accession>A0A1G7AZH0</accession>
<proteinExistence type="predicted"/>
<protein>
    <recommendedName>
        <fullName evidence="3">HTH domain-containing protein</fullName>
    </recommendedName>
</protein>
<dbReference type="AlphaFoldDB" id="A0A1G7AZH0"/>
<evidence type="ECO:0000313" key="2">
    <source>
        <dbReference type="Proteomes" id="UP000198757"/>
    </source>
</evidence>
<dbReference type="OrthoDB" id="770928at2"/>
<dbReference type="Proteomes" id="UP000198757">
    <property type="component" value="Unassembled WGS sequence"/>
</dbReference>
<gene>
    <name evidence="1" type="ORF">SAMN04487894_12612</name>
</gene>
<dbReference type="RefSeq" id="WP_090393399.1">
    <property type="nucleotide sequence ID" value="NZ_FMZO01000026.1"/>
</dbReference>
<evidence type="ECO:0000313" key="1">
    <source>
        <dbReference type="EMBL" id="SDE20161.1"/>
    </source>
</evidence>
<name>A0A1G7AZH0_NIADE</name>
<evidence type="ECO:0008006" key="3">
    <source>
        <dbReference type="Google" id="ProtNLM"/>
    </source>
</evidence>